<organism evidence="1 2">
    <name type="scientific">Vandammella animalimorsus</name>
    <dbReference type="NCBI Taxonomy" id="2029117"/>
    <lineage>
        <taxon>Bacteria</taxon>
        <taxon>Pseudomonadati</taxon>
        <taxon>Pseudomonadota</taxon>
        <taxon>Betaproteobacteria</taxon>
        <taxon>Burkholderiales</taxon>
        <taxon>Comamonadaceae</taxon>
        <taxon>Vandammella</taxon>
    </lineage>
</organism>
<dbReference type="AlphaFoldDB" id="A0A2A2AGV1"/>
<evidence type="ECO:0000313" key="1">
    <source>
        <dbReference type="EMBL" id="PAT37036.1"/>
    </source>
</evidence>
<name>A0A2A2AGV1_9BURK</name>
<proteinExistence type="predicted"/>
<protein>
    <submittedName>
        <fullName evidence="1">Uncharacterized protein</fullName>
    </submittedName>
</protein>
<accession>A0A2A2AGV1</accession>
<dbReference type="EMBL" id="NSJB01000004">
    <property type="protein sequence ID" value="PAT37036.1"/>
    <property type="molecule type" value="Genomic_DNA"/>
</dbReference>
<sequence length="59" mass="6059">MALNGLGQPATGVMMARAAMPCHAVRWPVPIGTKTARAATHGQRAPAIAVHAMAIVCLL</sequence>
<keyword evidence="2" id="KW-1185">Reference proteome</keyword>
<evidence type="ECO:0000313" key="2">
    <source>
        <dbReference type="Proteomes" id="UP000218054"/>
    </source>
</evidence>
<gene>
    <name evidence="1" type="ORF">CK625_07680</name>
</gene>
<dbReference type="Proteomes" id="UP000218054">
    <property type="component" value="Unassembled WGS sequence"/>
</dbReference>
<reference evidence="1 2" key="1">
    <citation type="submission" date="2017-08" db="EMBL/GenBank/DDBJ databases">
        <title>WGS of Clinical strains of the CDC Group NO-1 linked to zoonotic infections in humans.</title>
        <authorList>
            <person name="Bernier A.-M."/>
            <person name="Bernard K."/>
        </authorList>
    </citation>
    <scope>NUCLEOTIDE SEQUENCE [LARGE SCALE GENOMIC DNA]</scope>
    <source>
        <strain evidence="1 2">NML00-0135</strain>
    </source>
</reference>
<comment type="caution">
    <text evidence="1">The sequence shown here is derived from an EMBL/GenBank/DDBJ whole genome shotgun (WGS) entry which is preliminary data.</text>
</comment>